<dbReference type="PROSITE" id="PS51302">
    <property type="entry name" value="SIM_C"/>
    <property type="match status" value="1"/>
</dbReference>
<dbReference type="Pfam" id="PF06621">
    <property type="entry name" value="SIM_C"/>
    <property type="match status" value="1"/>
</dbReference>
<evidence type="ECO:0000313" key="4">
    <source>
        <dbReference type="Proteomes" id="UP001529510"/>
    </source>
</evidence>
<feature type="compositionally biased region" description="Polar residues" evidence="1">
    <location>
        <begin position="15"/>
        <end position="31"/>
    </location>
</feature>
<dbReference type="EMBL" id="JAMKFB020000016">
    <property type="protein sequence ID" value="KAL0173064.1"/>
    <property type="molecule type" value="Genomic_DNA"/>
</dbReference>
<evidence type="ECO:0000259" key="2">
    <source>
        <dbReference type="PROSITE" id="PS51302"/>
    </source>
</evidence>
<feature type="non-terminal residue" evidence="3">
    <location>
        <position position="55"/>
    </location>
</feature>
<organism evidence="3 4">
    <name type="scientific">Cirrhinus mrigala</name>
    <name type="common">Mrigala</name>
    <dbReference type="NCBI Taxonomy" id="683832"/>
    <lineage>
        <taxon>Eukaryota</taxon>
        <taxon>Metazoa</taxon>
        <taxon>Chordata</taxon>
        <taxon>Craniata</taxon>
        <taxon>Vertebrata</taxon>
        <taxon>Euteleostomi</taxon>
        <taxon>Actinopterygii</taxon>
        <taxon>Neopterygii</taxon>
        <taxon>Teleostei</taxon>
        <taxon>Ostariophysi</taxon>
        <taxon>Cypriniformes</taxon>
        <taxon>Cyprinidae</taxon>
        <taxon>Labeoninae</taxon>
        <taxon>Labeonini</taxon>
        <taxon>Cirrhinus</taxon>
    </lineage>
</organism>
<feature type="non-terminal residue" evidence="3">
    <location>
        <position position="1"/>
    </location>
</feature>
<feature type="region of interest" description="Disordered" evidence="1">
    <location>
        <begin position="15"/>
        <end position="55"/>
    </location>
</feature>
<dbReference type="Proteomes" id="UP001529510">
    <property type="component" value="Unassembled WGS sequence"/>
</dbReference>
<evidence type="ECO:0000256" key="1">
    <source>
        <dbReference type="SAM" id="MobiDB-lite"/>
    </source>
</evidence>
<dbReference type="AlphaFoldDB" id="A0ABD0PGS8"/>
<feature type="domain" description="Single-minded C-terminal" evidence="2">
    <location>
        <begin position="3"/>
        <end position="55"/>
    </location>
</feature>
<evidence type="ECO:0000313" key="3">
    <source>
        <dbReference type="EMBL" id="KAL0173064.1"/>
    </source>
</evidence>
<sequence>DTEYKGLQLSLDQVTSTKPSFAYNSPTNPITENRRVGKSRVSRTKTKTRLSPYSQ</sequence>
<gene>
    <name evidence="3" type="ORF">M9458_033375</name>
</gene>
<accession>A0ABD0PGS8</accession>
<keyword evidence="4" id="KW-1185">Reference proteome</keyword>
<protein>
    <recommendedName>
        <fullName evidence="2">Single-minded C-terminal domain-containing protein</fullName>
    </recommendedName>
</protein>
<feature type="compositionally biased region" description="Basic residues" evidence="1">
    <location>
        <begin position="36"/>
        <end position="48"/>
    </location>
</feature>
<dbReference type="InterPro" id="IPR010578">
    <property type="entry name" value="SIM_C"/>
</dbReference>
<comment type="caution">
    <text evidence="3">The sequence shown here is derived from an EMBL/GenBank/DDBJ whole genome shotgun (WGS) entry which is preliminary data.</text>
</comment>
<reference evidence="3 4" key="1">
    <citation type="submission" date="2024-05" db="EMBL/GenBank/DDBJ databases">
        <title>Genome sequencing and assembly of Indian major carp, Cirrhinus mrigala (Hamilton, 1822).</title>
        <authorList>
            <person name="Mohindra V."/>
            <person name="Chowdhury L.M."/>
            <person name="Lal K."/>
            <person name="Jena J.K."/>
        </authorList>
    </citation>
    <scope>NUCLEOTIDE SEQUENCE [LARGE SCALE GENOMIC DNA]</scope>
    <source>
        <strain evidence="3">CM1030</strain>
        <tissue evidence="3">Blood</tissue>
    </source>
</reference>
<name>A0ABD0PGS8_CIRMR</name>
<proteinExistence type="predicted"/>